<dbReference type="GO" id="GO:0004527">
    <property type="term" value="F:exonuclease activity"/>
    <property type="evidence" value="ECO:0007669"/>
    <property type="project" value="UniProtKB-KW"/>
</dbReference>
<sequence length="434" mass="46610">MGLWLRNLPGLRAARGGLAAMAGGAHLTTIRFLHAADLHLDSPLRGLEADPGAPVEQIRGATRRALERLVDLALVEDVAFVLIAGDIYDGDWPDYGTGLFFGHQMARLARAGKRVFAIRGNHDAQNRITRSLRLPDGVRLLPARRPETVELPDLGIAVHGQSFAAQDVTDNLMRAYPKPVAGLVNIGLLHTCLEQVGGPHPRYAPCTRAELTAHGYEYWALGHIHAREVVCENPWIVFPGNLQGRHVNETGAKGATLVTVAEGRVVAAEHRALDDFRWARLSVDLTGLETEEAALAEIATRLGVALDAAGGRGLAARVTLTGATILHGALAGLREKLVNEARMLSALFWIEGVEIRTRPARPAALAARGDALGALARRIATLAEAPPEALLAEWPAQLLGRLPPGTLPPEHPLHDPAQVLARARDLLLARLEEG</sequence>
<dbReference type="EMBL" id="VWPK01000020">
    <property type="protein sequence ID" value="KAA5611462.1"/>
    <property type="molecule type" value="Genomic_DNA"/>
</dbReference>
<organism evidence="3 4">
    <name type="scientific">Rhodovastum atsumiense</name>
    <dbReference type="NCBI Taxonomy" id="504468"/>
    <lineage>
        <taxon>Bacteria</taxon>
        <taxon>Pseudomonadati</taxon>
        <taxon>Pseudomonadota</taxon>
        <taxon>Alphaproteobacteria</taxon>
        <taxon>Acetobacterales</taxon>
        <taxon>Acetobacteraceae</taxon>
        <taxon>Rhodovastum</taxon>
    </lineage>
</organism>
<dbReference type="PANTHER" id="PTHR30337">
    <property type="entry name" value="COMPONENT OF ATP-DEPENDENT DSDNA EXONUCLEASE"/>
    <property type="match status" value="1"/>
</dbReference>
<dbReference type="AlphaFoldDB" id="A0A5M6IT77"/>
<keyword evidence="4" id="KW-1185">Reference proteome</keyword>
<reference evidence="3 4" key="1">
    <citation type="submission" date="2019-09" db="EMBL/GenBank/DDBJ databases">
        <title>Genome sequence of Rhodovastum atsumiense, a diverse member of the Acetobacteraceae family of non-sulfur purple photosynthetic bacteria.</title>
        <authorList>
            <person name="Meyer T."/>
            <person name="Kyndt J."/>
        </authorList>
    </citation>
    <scope>NUCLEOTIDE SEQUENCE [LARGE SCALE GENOMIC DNA]</scope>
    <source>
        <strain evidence="3 4">DSM 21279</strain>
    </source>
</reference>
<dbReference type="InterPro" id="IPR029052">
    <property type="entry name" value="Metallo-depent_PP-like"/>
</dbReference>
<evidence type="ECO:0000256" key="1">
    <source>
        <dbReference type="ARBA" id="ARBA00022801"/>
    </source>
</evidence>
<dbReference type="CDD" id="cd00840">
    <property type="entry name" value="MPP_Mre11_N"/>
    <property type="match status" value="1"/>
</dbReference>
<proteinExistence type="predicted"/>
<dbReference type="InterPro" id="IPR004843">
    <property type="entry name" value="Calcineurin-like_PHP"/>
</dbReference>
<dbReference type="InterPro" id="IPR050535">
    <property type="entry name" value="DNA_Repair-Maintenance_Comp"/>
</dbReference>
<dbReference type="Gene3D" id="3.60.21.10">
    <property type="match status" value="1"/>
</dbReference>
<keyword evidence="3" id="KW-0540">Nuclease</keyword>
<dbReference type="InterPro" id="IPR041796">
    <property type="entry name" value="Mre11_N"/>
</dbReference>
<dbReference type="Pfam" id="PF00149">
    <property type="entry name" value="Metallophos"/>
    <property type="match status" value="1"/>
</dbReference>
<name>A0A5M6IT77_9PROT</name>
<dbReference type="Proteomes" id="UP000325255">
    <property type="component" value="Unassembled WGS sequence"/>
</dbReference>
<gene>
    <name evidence="3" type="ORF">F1189_14110</name>
</gene>
<feature type="domain" description="Calcineurin-like phosphoesterase" evidence="2">
    <location>
        <begin position="30"/>
        <end position="226"/>
    </location>
</feature>
<dbReference type="SUPFAM" id="SSF56300">
    <property type="entry name" value="Metallo-dependent phosphatases"/>
    <property type="match status" value="1"/>
</dbReference>
<dbReference type="PANTHER" id="PTHR30337:SF7">
    <property type="entry name" value="PHOSPHOESTERASE"/>
    <property type="match status" value="1"/>
</dbReference>
<keyword evidence="3" id="KW-0269">Exonuclease</keyword>
<evidence type="ECO:0000313" key="4">
    <source>
        <dbReference type="Proteomes" id="UP000325255"/>
    </source>
</evidence>
<dbReference type="OrthoDB" id="9773856at2"/>
<evidence type="ECO:0000313" key="3">
    <source>
        <dbReference type="EMBL" id="KAA5611462.1"/>
    </source>
</evidence>
<accession>A0A5M6IT77</accession>
<comment type="caution">
    <text evidence="3">The sequence shown here is derived from an EMBL/GenBank/DDBJ whole genome shotgun (WGS) entry which is preliminary data.</text>
</comment>
<evidence type="ECO:0000259" key="2">
    <source>
        <dbReference type="Pfam" id="PF00149"/>
    </source>
</evidence>
<protein>
    <submittedName>
        <fullName evidence="3">DNA repair exonuclease</fullName>
    </submittedName>
</protein>
<keyword evidence="1" id="KW-0378">Hydrolase</keyword>